<keyword evidence="5 7" id="KW-1133">Transmembrane helix</keyword>
<dbReference type="CDD" id="cd06261">
    <property type="entry name" value="TM_PBP2"/>
    <property type="match status" value="1"/>
</dbReference>
<reference evidence="9 10" key="1">
    <citation type="journal article" date="2014" name="Int. J. Syst. Evol. Microbiol.">
        <title>Complete genome sequence of Corynebacterium casei LMG S-19264T (=DSM 44701T), isolated from a smear-ripened cheese.</title>
        <authorList>
            <consortium name="US DOE Joint Genome Institute (JGI-PGF)"/>
            <person name="Walter F."/>
            <person name="Albersmeier A."/>
            <person name="Kalinowski J."/>
            <person name="Ruckert C."/>
        </authorList>
    </citation>
    <scope>NUCLEOTIDE SEQUENCE [LARGE SCALE GENOMIC DNA]</scope>
    <source>
        <strain evidence="9 10">CGMCC 4.7111</strain>
    </source>
</reference>
<comment type="similarity">
    <text evidence="7">Belongs to the binding-protein-dependent transport system permease family.</text>
</comment>
<evidence type="ECO:0000256" key="3">
    <source>
        <dbReference type="ARBA" id="ARBA00022475"/>
    </source>
</evidence>
<dbReference type="PANTHER" id="PTHR32243:SF18">
    <property type="entry name" value="INNER MEMBRANE ABC TRANSPORTER PERMEASE PROTEIN YCJP"/>
    <property type="match status" value="1"/>
</dbReference>
<evidence type="ECO:0000256" key="4">
    <source>
        <dbReference type="ARBA" id="ARBA00022692"/>
    </source>
</evidence>
<name>A0A917YE84_9ACTN</name>
<dbReference type="PROSITE" id="PS50928">
    <property type="entry name" value="ABC_TM1"/>
    <property type="match status" value="1"/>
</dbReference>
<dbReference type="Pfam" id="PF00528">
    <property type="entry name" value="BPD_transp_1"/>
    <property type="match status" value="1"/>
</dbReference>
<evidence type="ECO:0000256" key="5">
    <source>
        <dbReference type="ARBA" id="ARBA00022989"/>
    </source>
</evidence>
<evidence type="ECO:0000256" key="7">
    <source>
        <dbReference type="RuleBase" id="RU363032"/>
    </source>
</evidence>
<comment type="subcellular location">
    <subcellularLocation>
        <location evidence="1 7">Cell membrane</location>
        <topology evidence="1 7">Multi-pass membrane protein</topology>
    </subcellularLocation>
</comment>
<feature type="transmembrane region" description="Helical" evidence="7">
    <location>
        <begin position="155"/>
        <end position="178"/>
    </location>
</feature>
<keyword evidence="2 7" id="KW-0813">Transport</keyword>
<keyword evidence="10" id="KW-1185">Reference proteome</keyword>
<evidence type="ECO:0000259" key="8">
    <source>
        <dbReference type="PROSITE" id="PS50928"/>
    </source>
</evidence>
<dbReference type="GO" id="GO:0055085">
    <property type="term" value="P:transmembrane transport"/>
    <property type="evidence" value="ECO:0007669"/>
    <property type="project" value="InterPro"/>
</dbReference>
<feature type="transmembrane region" description="Helical" evidence="7">
    <location>
        <begin position="122"/>
        <end position="143"/>
    </location>
</feature>
<feature type="transmembrane region" description="Helical" evidence="7">
    <location>
        <begin position="259"/>
        <end position="280"/>
    </location>
</feature>
<keyword evidence="3" id="KW-1003">Cell membrane</keyword>
<dbReference type="GO" id="GO:0005886">
    <property type="term" value="C:plasma membrane"/>
    <property type="evidence" value="ECO:0007669"/>
    <property type="project" value="UniProtKB-SubCell"/>
</dbReference>
<dbReference type="Proteomes" id="UP000600365">
    <property type="component" value="Unassembled WGS sequence"/>
</dbReference>
<dbReference type="InterPro" id="IPR035906">
    <property type="entry name" value="MetI-like_sf"/>
</dbReference>
<comment type="caution">
    <text evidence="9">The sequence shown here is derived from an EMBL/GenBank/DDBJ whole genome shotgun (WGS) entry which is preliminary data.</text>
</comment>
<feature type="transmembrane region" description="Helical" evidence="7">
    <location>
        <begin position="207"/>
        <end position="231"/>
    </location>
</feature>
<evidence type="ECO:0000256" key="6">
    <source>
        <dbReference type="ARBA" id="ARBA00023136"/>
    </source>
</evidence>
<dbReference type="Gene3D" id="1.10.3720.10">
    <property type="entry name" value="MetI-like"/>
    <property type="match status" value="1"/>
</dbReference>
<dbReference type="EMBL" id="BMMM01000029">
    <property type="protein sequence ID" value="GGN93706.1"/>
    <property type="molecule type" value="Genomic_DNA"/>
</dbReference>
<evidence type="ECO:0000313" key="9">
    <source>
        <dbReference type="EMBL" id="GGN93706.1"/>
    </source>
</evidence>
<dbReference type="PANTHER" id="PTHR32243">
    <property type="entry name" value="MALTOSE TRANSPORT SYSTEM PERMEASE-RELATED"/>
    <property type="match status" value="1"/>
</dbReference>
<keyword evidence="6 7" id="KW-0472">Membrane</keyword>
<dbReference type="AlphaFoldDB" id="A0A917YE84"/>
<keyword evidence="4 7" id="KW-0812">Transmembrane</keyword>
<organism evidence="9 10">
    <name type="scientific">Streptomyces albiflavescens</name>
    <dbReference type="NCBI Taxonomy" id="1623582"/>
    <lineage>
        <taxon>Bacteria</taxon>
        <taxon>Bacillati</taxon>
        <taxon>Actinomycetota</taxon>
        <taxon>Actinomycetes</taxon>
        <taxon>Kitasatosporales</taxon>
        <taxon>Streptomycetaceae</taxon>
        <taxon>Streptomyces</taxon>
    </lineage>
</organism>
<feature type="transmembrane region" description="Helical" evidence="7">
    <location>
        <begin position="87"/>
        <end position="110"/>
    </location>
</feature>
<gene>
    <name evidence="9" type="ORF">GCM10011579_092450</name>
</gene>
<protein>
    <submittedName>
        <fullName evidence="9">ABC transporter permease</fullName>
    </submittedName>
</protein>
<evidence type="ECO:0000256" key="2">
    <source>
        <dbReference type="ARBA" id="ARBA00022448"/>
    </source>
</evidence>
<accession>A0A917YE84</accession>
<dbReference type="InterPro" id="IPR050901">
    <property type="entry name" value="BP-dep_ABC_trans_perm"/>
</dbReference>
<sequence length="294" mass="31910">MSTTIFRLRRVAPVRRGTKRAGRGTAWARRLGIAAVVAYCLAPFYWMVVSSLRRPADQFSNAPLPAPVSFDNYSAAFDARNGFGRALVNSLVVAGVSTAVTLVVAIFAGYALARLQFRGKTLILTLIIAASMFPPIILVVPLLELFTDAGWINTYQAMIVPSMSFALPLAVWNLTAFFRQMPAELEKAAQVDGCTPAQAFRKVVLPLAAPGVFTTAILVFICAWNEFLIAVSVVNDRHMMTANVIVSLFTGQYKYDQPFGTQMAAGVVVTLPLVVAVLFFQRRIVDGLTAGGLK</sequence>
<dbReference type="SUPFAM" id="SSF161098">
    <property type="entry name" value="MetI-like"/>
    <property type="match status" value="1"/>
</dbReference>
<feature type="domain" description="ABC transmembrane type-1" evidence="8">
    <location>
        <begin position="87"/>
        <end position="280"/>
    </location>
</feature>
<evidence type="ECO:0000313" key="10">
    <source>
        <dbReference type="Proteomes" id="UP000600365"/>
    </source>
</evidence>
<proteinExistence type="inferred from homology"/>
<dbReference type="RefSeq" id="WP_189192177.1">
    <property type="nucleotide sequence ID" value="NZ_BMMM01000029.1"/>
</dbReference>
<evidence type="ECO:0000256" key="1">
    <source>
        <dbReference type="ARBA" id="ARBA00004651"/>
    </source>
</evidence>
<feature type="transmembrane region" description="Helical" evidence="7">
    <location>
        <begin position="27"/>
        <end position="48"/>
    </location>
</feature>
<dbReference type="InterPro" id="IPR000515">
    <property type="entry name" value="MetI-like"/>
</dbReference>